<organism evidence="1">
    <name type="scientific">marine metagenome</name>
    <dbReference type="NCBI Taxonomy" id="408172"/>
    <lineage>
        <taxon>unclassified sequences</taxon>
        <taxon>metagenomes</taxon>
        <taxon>ecological metagenomes</taxon>
    </lineage>
</organism>
<dbReference type="EMBL" id="UINC01002898">
    <property type="protein sequence ID" value="SVA01382.1"/>
    <property type="molecule type" value="Genomic_DNA"/>
</dbReference>
<sequence length="31" mass="3562">MENVDRIFFNDSLKCTSHYINSAAKVPFISN</sequence>
<dbReference type="AlphaFoldDB" id="A0A381SBC5"/>
<proteinExistence type="predicted"/>
<gene>
    <name evidence="1" type="ORF">METZ01_LOCUS54236</name>
</gene>
<protein>
    <submittedName>
        <fullName evidence="1">Uncharacterized protein</fullName>
    </submittedName>
</protein>
<accession>A0A381SBC5</accession>
<reference evidence="1" key="1">
    <citation type="submission" date="2018-05" db="EMBL/GenBank/DDBJ databases">
        <authorList>
            <person name="Lanie J.A."/>
            <person name="Ng W.-L."/>
            <person name="Kazmierczak K.M."/>
            <person name="Andrzejewski T.M."/>
            <person name="Davidsen T.M."/>
            <person name="Wayne K.J."/>
            <person name="Tettelin H."/>
            <person name="Glass J.I."/>
            <person name="Rusch D."/>
            <person name="Podicherti R."/>
            <person name="Tsui H.-C.T."/>
            <person name="Winkler M.E."/>
        </authorList>
    </citation>
    <scope>NUCLEOTIDE SEQUENCE</scope>
</reference>
<evidence type="ECO:0000313" key="1">
    <source>
        <dbReference type="EMBL" id="SVA01382.1"/>
    </source>
</evidence>
<name>A0A381SBC5_9ZZZZ</name>